<dbReference type="SMART" id="SM00478">
    <property type="entry name" value="ENDO3c"/>
    <property type="match status" value="1"/>
</dbReference>
<evidence type="ECO:0000256" key="12">
    <source>
        <dbReference type="ARBA" id="ARBA00023295"/>
    </source>
</evidence>
<evidence type="ECO:0000256" key="1">
    <source>
        <dbReference type="ARBA" id="ARBA00000843"/>
    </source>
</evidence>
<dbReference type="CDD" id="cd00056">
    <property type="entry name" value="ENDO3c"/>
    <property type="match status" value="1"/>
</dbReference>
<evidence type="ECO:0000259" key="14">
    <source>
        <dbReference type="SMART" id="SM00478"/>
    </source>
</evidence>
<dbReference type="Proteomes" id="UP001559623">
    <property type="component" value="Unassembled WGS sequence"/>
</dbReference>
<sequence length="387" mass="43268">MAKTAKKSILSNARALDGIVEPLLLWFYGEKRSLPWREEPTPYRVWISEIMLQQTRVEAVKPYFSRFIEALPDVHALAEADEDTLLKLWEGLGYYSRARHLREAARIVCRSFSGELPADFDALLTLPGIGRYTAGAVSSIAFGKRTAAVDGNVLRVVMRLIASSADILKESTKRAVEEALLARLPQKPGDFNQALMELGALICLPRGAARCPDCPLKRFCLAADLGIQAELPKKTPPKKRRTEKLTILILSQNGKIALKKRPSKGLLAGLWGLPSLPGHWSKEELMKELHLLGFSPAKLTKLPAAKHIFSHITWQMIGWRIEIDEPSPPPALQTFSSHSSQLRETSVSYGSIPKESPSFFWATEKEMLDTYSIPAAYRSYFPYISEI</sequence>
<dbReference type="InterPro" id="IPR044298">
    <property type="entry name" value="MIG/MutY"/>
</dbReference>
<keyword evidence="10" id="KW-0411">Iron-sulfur</keyword>
<dbReference type="PANTHER" id="PTHR42944">
    <property type="entry name" value="ADENINE DNA GLYCOSYLASE"/>
    <property type="match status" value="1"/>
</dbReference>
<organism evidence="15 16">
    <name type="scientific">Selenomonas sputigena</name>
    <dbReference type="NCBI Taxonomy" id="69823"/>
    <lineage>
        <taxon>Bacteria</taxon>
        <taxon>Bacillati</taxon>
        <taxon>Bacillota</taxon>
        <taxon>Negativicutes</taxon>
        <taxon>Selenomonadales</taxon>
        <taxon>Selenomonadaceae</taxon>
        <taxon>Selenomonas</taxon>
    </lineage>
</organism>
<evidence type="ECO:0000256" key="10">
    <source>
        <dbReference type="ARBA" id="ARBA00023014"/>
    </source>
</evidence>
<evidence type="ECO:0000256" key="4">
    <source>
        <dbReference type="ARBA" id="ARBA00022023"/>
    </source>
</evidence>
<dbReference type="Pfam" id="PF00633">
    <property type="entry name" value="HHH"/>
    <property type="match status" value="1"/>
</dbReference>
<keyword evidence="12 13" id="KW-0326">Glycosidase</keyword>
<dbReference type="InterPro" id="IPR003265">
    <property type="entry name" value="HhH-GPD_domain"/>
</dbReference>
<comment type="catalytic activity">
    <reaction evidence="1 13">
        <text>Hydrolyzes free adenine bases from 7,8-dihydro-8-oxoguanine:adenine mismatched double-stranded DNA, leaving an apurinic site.</text>
        <dbReference type="EC" id="3.2.2.31"/>
    </reaction>
</comment>
<evidence type="ECO:0000256" key="11">
    <source>
        <dbReference type="ARBA" id="ARBA00023204"/>
    </source>
</evidence>
<dbReference type="InterPro" id="IPR005760">
    <property type="entry name" value="A/G_AdeGlyc_MutY"/>
</dbReference>
<dbReference type="InterPro" id="IPR029119">
    <property type="entry name" value="MutY_C"/>
</dbReference>
<evidence type="ECO:0000256" key="9">
    <source>
        <dbReference type="ARBA" id="ARBA00023004"/>
    </source>
</evidence>
<evidence type="ECO:0000256" key="5">
    <source>
        <dbReference type="ARBA" id="ARBA00022485"/>
    </source>
</evidence>
<comment type="similarity">
    <text evidence="2 13">Belongs to the Nth/MutY family.</text>
</comment>
<keyword evidence="8" id="KW-0378">Hydrolase</keyword>
<feature type="domain" description="HhH-GPD" evidence="14">
    <location>
        <begin position="51"/>
        <end position="201"/>
    </location>
</feature>
<dbReference type="InterPro" id="IPR000445">
    <property type="entry name" value="HhH_motif"/>
</dbReference>
<keyword evidence="9 13" id="KW-0408">Iron</keyword>
<dbReference type="EC" id="3.2.2.31" evidence="3 13"/>
<comment type="cofactor">
    <cofactor evidence="13">
        <name>[4Fe-4S] cluster</name>
        <dbReference type="ChEBI" id="CHEBI:49883"/>
    </cofactor>
    <text evidence="13">Binds 1 [4Fe-4S] cluster.</text>
</comment>
<dbReference type="SUPFAM" id="SSF55811">
    <property type="entry name" value="Nudix"/>
    <property type="match status" value="1"/>
</dbReference>
<dbReference type="Pfam" id="PF14815">
    <property type="entry name" value="NUDIX_4"/>
    <property type="match status" value="1"/>
</dbReference>
<protein>
    <recommendedName>
        <fullName evidence="4 13">Adenine DNA glycosylase</fullName>
        <ecNumber evidence="3 13">3.2.2.31</ecNumber>
    </recommendedName>
</protein>
<accession>A0ABV3X1Z7</accession>
<comment type="function">
    <text evidence="13">Adenine glycosylase active on G-A mispairs.</text>
</comment>
<dbReference type="NCBIfam" id="TIGR01084">
    <property type="entry name" value="mutY"/>
    <property type="match status" value="1"/>
</dbReference>
<dbReference type="Gene3D" id="1.10.1670.10">
    <property type="entry name" value="Helix-hairpin-Helix base-excision DNA repair enzymes (C-terminal)"/>
    <property type="match status" value="1"/>
</dbReference>
<dbReference type="InterPro" id="IPR023170">
    <property type="entry name" value="HhH_base_excis_C"/>
</dbReference>
<dbReference type="PROSITE" id="PS01155">
    <property type="entry name" value="ENDONUCLEASE_III_2"/>
    <property type="match status" value="1"/>
</dbReference>
<comment type="caution">
    <text evidence="15">The sequence shown here is derived from an EMBL/GenBank/DDBJ whole genome shotgun (WGS) entry which is preliminary data.</text>
</comment>
<reference evidence="15 16" key="1">
    <citation type="submission" date="2023-04" db="EMBL/GenBank/DDBJ databases">
        <title>Genome Sequence of Selenomonas sputigena ATCC 33150.</title>
        <authorList>
            <person name="Miller D.P."/>
            <person name="Anvari S."/>
            <person name="Polson S.W."/>
            <person name="Macdonald M."/>
            <person name="Mcdowell J.V."/>
        </authorList>
    </citation>
    <scope>NUCLEOTIDE SEQUENCE [LARGE SCALE GENOMIC DNA]</scope>
    <source>
        <strain evidence="15 16">ATCC 33150</strain>
    </source>
</reference>
<evidence type="ECO:0000256" key="6">
    <source>
        <dbReference type="ARBA" id="ARBA00022723"/>
    </source>
</evidence>
<dbReference type="InterPro" id="IPR004036">
    <property type="entry name" value="Endonuclease-III-like_CS2"/>
</dbReference>
<keyword evidence="11" id="KW-0234">DNA repair</keyword>
<dbReference type="CDD" id="cd03431">
    <property type="entry name" value="NUDIX_DNA_Glycosylase_C-MutY"/>
    <property type="match status" value="1"/>
</dbReference>
<dbReference type="RefSeq" id="WP_368845940.1">
    <property type="nucleotide sequence ID" value="NZ_CP194411.1"/>
</dbReference>
<evidence type="ECO:0000256" key="8">
    <source>
        <dbReference type="ARBA" id="ARBA00022801"/>
    </source>
</evidence>
<gene>
    <name evidence="15" type="primary">mutY</name>
    <name evidence="15" type="ORF">QCO44_00995</name>
</gene>
<keyword evidence="6" id="KW-0479">Metal-binding</keyword>
<keyword evidence="16" id="KW-1185">Reference proteome</keyword>
<evidence type="ECO:0000256" key="3">
    <source>
        <dbReference type="ARBA" id="ARBA00012045"/>
    </source>
</evidence>
<dbReference type="EMBL" id="JARVLH010000001">
    <property type="protein sequence ID" value="MEX5284219.1"/>
    <property type="molecule type" value="Genomic_DNA"/>
</dbReference>
<keyword evidence="5" id="KW-0004">4Fe-4S</keyword>
<dbReference type="Pfam" id="PF00730">
    <property type="entry name" value="HhH-GPD"/>
    <property type="match status" value="1"/>
</dbReference>
<dbReference type="SUPFAM" id="SSF48150">
    <property type="entry name" value="DNA-glycosylase"/>
    <property type="match status" value="1"/>
</dbReference>
<dbReference type="PANTHER" id="PTHR42944:SF1">
    <property type="entry name" value="ADENINE DNA GLYCOSYLASE"/>
    <property type="match status" value="1"/>
</dbReference>
<evidence type="ECO:0000256" key="7">
    <source>
        <dbReference type="ARBA" id="ARBA00022763"/>
    </source>
</evidence>
<evidence type="ECO:0000313" key="16">
    <source>
        <dbReference type="Proteomes" id="UP001559623"/>
    </source>
</evidence>
<evidence type="ECO:0000313" key="15">
    <source>
        <dbReference type="EMBL" id="MEX5284219.1"/>
    </source>
</evidence>
<dbReference type="Gene3D" id="3.90.79.10">
    <property type="entry name" value="Nucleoside Triphosphate Pyrophosphohydrolase"/>
    <property type="match status" value="1"/>
</dbReference>
<proteinExistence type="inferred from homology"/>
<keyword evidence="7 13" id="KW-0227">DNA damage</keyword>
<dbReference type="Gene3D" id="1.10.340.30">
    <property type="entry name" value="Hypothetical protein, domain 2"/>
    <property type="match status" value="1"/>
</dbReference>
<evidence type="ECO:0000256" key="13">
    <source>
        <dbReference type="RuleBase" id="RU365096"/>
    </source>
</evidence>
<evidence type="ECO:0000256" key="2">
    <source>
        <dbReference type="ARBA" id="ARBA00008343"/>
    </source>
</evidence>
<dbReference type="InterPro" id="IPR015797">
    <property type="entry name" value="NUDIX_hydrolase-like_dom_sf"/>
</dbReference>
<dbReference type="InterPro" id="IPR011257">
    <property type="entry name" value="DNA_glycosylase"/>
</dbReference>
<name>A0ABV3X1Z7_9FIRM</name>